<protein>
    <submittedName>
        <fullName evidence="1">Uncharacterized protein</fullName>
    </submittedName>
</protein>
<dbReference type="EMBL" id="BARS01032934">
    <property type="protein sequence ID" value="GAG20163.1"/>
    <property type="molecule type" value="Genomic_DNA"/>
</dbReference>
<feature type="non-terminal residue" evidence="1">
    <location>
        <position position="1"/>
    </location>
</feature>
<gene>
    <name evidence="1" type="ORF">S01H1_51060</name>
</gene>
<dbReference type="AlphaFoldDB" id="X0W6C1"/>
<name>X0W6C1_9ZZZZ</name>
<accession>X0W6C1</accession>
<evidence type="ECO:0000313" key="1">
    <source>
        <dbReference type="EMBL" id="GAG20163.1"/>
    </source>
</evidence>
<proteinExistence type="predicted"/>
<organism evidence="1">
    <name type="scientific">marine sediment metagenome</name>
    <dbReference type="NCBI Taxonomy" id="412755"/>
    <lineage>
        <taxon>unclassified sequences</taxon>
        <taxon>metagenomes</taxon>
        <taxon>ecological metagenomes</taxon>
    </lineage>
</organism>
<reference evidence="1" key="1">
    <citation type="journal article" date="2014" name="Front. Microbiol.">
        <title>High frequency of phylogenetically diverse reductive dehalogenase-homologous genes in deep subseafloor sedimentary metagenomes.</title>
        <authorList>
            <person name="Kawai M."/>
            <person name="Futagami T."/>
            <person name="Toyoda A."/>
            <person name="Takaki Y."/>
            <person name="Nishi S."/>
            <person name="Hori S."/>
            <person name="Arai W."/>
            <person name="Tsubouchi T."/>
            <person name="Morono Y."/>
            <person name="Uchiyama I."/>
            <person name="Ito T."/>
            <person name="Fujiyama A."/>
            <person name="Inagaki F."/>
            <person name="Takami H."/>
        </authorList>
    </citation>
    <scope>NUCLEOTIDE SEQUENCE</scope>
    <source>
        <strain evidence="1">Expedition CK06-06</strain>
    </source>
</reference>
<sequence>LISGWIAAQRARGVDADLLDALELQAEALDFYADSDHVGYFQNSEGTLFDTCIDTGERAAATQAAVNSKLGLSL</sequence>
<comment type="caution">
    <text evidence="1">The sequence shown here is derived from an EMBL/GenBank/DDBJ whole genome shotgun (WGS) entry which is preliminary data.</text>
</comment>